<evidence type="ECO:0000256" key="7">
    <source>
        <dbReference type="SAM" id="Phobius"/>
    </source>
</evidence>
<keyword evidence="4 7" id="KW-0812">Transmembrane</keyword>
<evidence type="ECO:0000313" key="9">
    <source>
        <dbReference type="EMBL" id="MBB3121737.1"/>
    </source>
</evidence>
<dbReference type="PANTHER" id="PTHR48090">
    <property type="entry name" value="UNDECAPRENYL-PHOSPHATE 4-DEOXY-4-FORMAMIDO-L-ARABINOSE TRANSFERASE-RELATED"/>
    <property type="match status" value="1"/>
</dbReference>
<keyword evidence="10" id="KW-1185">Reference proteome</keyword>
<proteinExistence type="predicted"/>
<name>A0A7W5BEJ4_9BURK</name>
<evidence type="ECO:0000259" key="8">
    <source>
        <dbReference type="Pfam" id="PF00535"/>
    </source>
</evidence>
<dbReference type="InterPro" id="IPR001173">
    <property type="entry name" value="Glyco_trans_2-like"/>
</dbReference>
<evidence type="ECO:0000256" key="4">
    <source>
        <dbReference type="ARBA" id="ARBA00022692"/>
    </source>
</evidence>
<dbReference type="Gene3D" id="3.90.550.10">
    <property type="entry name" value="Spore Coat Polysaccharide Biosynthesis Protein SpsA, Chain A"/>
    <property type="match status" value="1"/>
</dbReference>
<keyword evidence="5 7" id="KW-1133">Transmembrane helix</keyword>
<dbReference type="RefSeq" id="WP_183443424.1">
    <property type="nucleotide sequence ID" value="NZ_JACHXD010000019.1"/>
</dbReference>
<evidence type="ECO:0000256" key="6">
    <source>
        <dbReference type="ARBA" id="ARBA00023136"/>
    </source>
</evidence>
<feature type="transmembrane region" description="Helical" evidence="7">
    <location>
        <begin position="278"/>
        <end position="303"/>
    </location>
</feature>
<dbReference type="AlphaFoldDB" id="A0A7W5BEJ4"/>
<dbReference type="GO" id="GO:0016757">
    <property type="term" value="F:glycosyltransferase activity"/>
    <property type="evidence" value="ECO:0007669"/>
    <property type="project" value="UniProtKB-KW"/>
</dbReference>
<evidence type="ECO:0000256" key="3">
    <source>
        <dbReference type="ARBA" id="ARBA00022679"/>
    </source>
</evidence>
<feature type="transmembrane region" description="Helical" evidence="7">
    <location>
        <begin position="246"/>
        <end position="266"/>
    </location>
</feature>
<sequence>MRARHPSPAVPPPATPRTLSVVLPVFNEAASLRLLLPALALVLSEVGMKWEVVIVDDGGSDNLKEVVAEFESIVPVNLQLLTLSRNFGKEAALTAGLTAARGDAVAIMDGDGRHPASLIPRMVARWQAGCPVVIAVQTGQAREPRPLAWTKRAFYRFLQKGERFAIPPDAGDFRLLDRCVVDALLQLPERARFMKGLYAWLGFRSETIAFEAPTRIAGDTHFRLPQLLELASLGITSFSMKPLRMVSLLGVLISTGALLYGLFILMDTLIVGNAVSGWATLASGMMLLAGIQLMCLGVIAEYLGRVFEETKRRPLYIVERCLDHSTLRTQTARVARRR</sequence>
<evidence type="ECO:0000313" key="10">
    <source>
        <dbReference type="Proteomes" id="UP000541535"/>
    </source>
</evidence>
<dbReference type="InterPro" id="IPR050256">
    <property type="entry name" value="Glycosyltransferase_2"/>
</dbReference>
<gene>
    <name evidence="9" type="ORF">FHS03_004829</name>
</gene>
<keyword evidence="2" id="KW-0328">Glycosyltransferase</keyword>
<organism evidence="9 10">
    <name type="scientific">Pseudoduganella violacea</name>
    <dbReference type="NCBI Taxonomy" id="1715466"/>
    <lineage>
        <taxon>Bacteria</taxon>
        <taxon>Pseudomonadati</taxon>
        <taxon>Pseudomonadota</taxon>
        <taxon>Betaproteobacteria</taxon>
        <taxon>Burkholderiales</taxon>
        <taxon>Oxalobacteraceae</taxon>
        <taxon>Telluria group</taxon>
        <taxon>Pseudoduganella</taxon>
    </lineage>
</organism>
<comment type="subcellular location">
    <subcellularLocation>
        <location evidence="1">Membrane</location>
        <topology evidence="1">Multi-pass membrane protein</topology>
    </subcellularLocation>
</comment>
<dbReference type="PANTHER" id="PTHR48090:SF1">
    <property type="entry name" value="PROPHAGE BACTOPRENOL GLUCOSYL TRANSFERASE HOMOLOG"/>
    <property type="match status" value="1"/>
</dbReference>
<feature type="domain" description="Glycosyltransferase 2-like" evidence="8">
    <location>
        <begin position="20"/>
        <end position="180"/>
    </location>
</feature>
<protein>
    <submittedName>
        <fullName evidence="9">Glycosyltransferase involved in cell wall biosynthesis</fullName>
    </submittedName>
</protein>
<dbReference type="InterPro" id="IPR029044">
    <property type="entry name" value="Nucleotide-diphossugar_trans"/>
</dbReference>
<dbReference type="CDD" id="cd04187">
    <property type="entry name" value="DPM1_like_bac"/>
    <property type="match status" value="1"/>
</dbReference>
<dbReference type="SUPFAM" id="SSF53448">
    <property type="entry name" value="Nucleotide-diphospho-sugar transferases"/>
    <property type="match status" value="1"/>
</dbReference>
<accession>A0A7W5BEJ4</accession>
<dbReference type="Proteomes" id="UP000541535">
    <property type="component" value="Unassembled WGS sequence"/>
</dbReference>
<keyword evidence="3 9" id="KW-0808">Transferase</keyword>
<evidence type="ECO:0000256" key="2">
    <source>
        <dbReference type="ARBA" id="ARBA00022676"/>
    </source>
</evidence>
<comment type="caution">
    <text evidence="9">The sequence shown here is derived from an EMBL/GenBank/DDBJ whole genome shotgun (WGS) entry which is preliminary data.</text>
</comment>
<dbReference type="EMBL" id="JACHXD010000019">
    <property type="protein sequence ID" value="MBB3121737.1"/>
    <property type="molecule type" value="Genomic_DNA"/>
</dbReference>
<keyword evidence="6 7" id="KW-0472">Membrane</keyword>
<dbReference type="GO" id="GO:0005886">
    <property type="term" value="C:plasma membrane"/>
    <property type="evidence" value="ECO:0007669"/>
    <property type="project" value="TreeGrafter"/>
</dbReference>
<evidence type="ECO:0000256" key="1">
    <source>
        <dbReference type="ARBA" id="ARBA00004141"/>
    </source>
</evidence>
<reference evidence="9 10" key="1">
    <citation type="submission" date="2020-08" db="EMBL/GenBank/DDBJ databases">
        <title>Genomic Encyclopedia of Type Strains, Phase III (KMG-III): the genomes of soil and plant-associated and newly described type strains.</title>
        <authorList>
            <person name="Whitman W."/>
        </authorList>
    </citation>
    <scope>NUCLEOTIDE SEQUENCE [LARGE SCALE GENOMIC DNA]</scope>
    <source>
        <strain evidence="9 10">CECT 8897</strain>
    </source>
</reference>
<dbReference type="Pfam" id="PF00535">
    <property type="entry name" value="Glycos_transf_2"/>
    <property type="match status" value="1"/>
</dbReference>
<evidence type="ECO:0000256" key="5">
    <source>
        <dbReference type="ARBA" id="ARBA00022989"/>
    </source>
</evidence>